<dbReference type="RefSeq" id="WP_120162859.1">
    <property type="nucleotide sequence ID" value="NZ_NSDJ01000001.1"/>
</dbReference>
<evidence type="ECO:0000259" key="6">
    <source>
        <dbReference type="PROSITE" id="PS51462"/>
    </source>
</evidence>
<feature type="domain" description="Nudix hydrolase" evidence="6">
    <location>
        <begin position="1"/>
        <end position="127"/>
    </location>
</feature>
<dbReference type="EMBL" id="NSDJ01000001">
    <property type="protein sequence ID" value="RKF69387.1"/>
    <property type="molecule type" value="Genomic_DNA"/>
</dbReference>
<evidence type="ECO:0000256" key="1">
    <source>
        <dbReference type="ARBA" id="ARBA00001946"/>
    </source>
</evidence>
<sequence>MKMIDVVAALIECEGKLLLARRDASSDQAGLWEFPGGKVETGESQPSALVRELQEELGIKATVEEFITTSESQQPARLIRLHGWRVSGFTGTITLRCHSEIHWVAPDDVLSFDLAPADIPLIEAYLAKFAV</sequence>
<dbReference type="Proteomes" id="UP000284853">
    <property type="component" value="Unassembled WGS sequence"/>
</dbReference>
<gene>
    <name evidence="7" type="ORF">CKQ54_13885</name>
</gene>
<dbReference type="InterPro" id="IPR020476">
    <property type="entry name" value="Nudix_hydrolase"/>
</dbReference>
<evidence type="ECO:0000313" key="8">
    <source>
        <dbReference type="Proteomes" id="UP000284853"/>
    </source>
</evidence>
<dbReference type="SUPFAM" id="SSF55811">
    <property type="entry name" value="Nudix"/>
    <property type="match status" value="1"/>
</dbReference>
<reference evidence="7 8" key="1">
    <citation type="submission" date="2017-08" db="EMBL/GenBank/DDBJ databases">
        <title>Comparative genomics of bacteria isolated from necrotic lesions of AOD affected trees.</title>
        <authorList>
            <person name="Doonan J."/>
            <person name="Denman S."/>
            <person name="Mcdonald J.E."/>
        </authorList>
    </citation>
    <scope>NUCLEOTIDE SEQUENCE [LARGE SCALE GENOMIC DNA]</scope>
    <source>
        <strain evidence="7 8">CIP 105588</strain>
    </source>
</reference>
<dbReference type="CDD" id="cd03425">
    <property type="entry name" value="NUDIX_MutT_NudA_like"/>
    <property type="match status" value="1"/>
</dbReference>
<dbReference type="InterPro" id="IPR015797">
    <property type="entry name" value="NUDIX_hydrolase-like_dom_sf"/>
</dbReference>
<comment type="similarity">
    <text evidence="2 5">Belongs to the Nudix hydrolase family.</text>
</comment>
<evidence type="ECO:0000256" key="4">
    <source>
        <dbReference type="ARBA" id="ARBA00022842"/>
    </source>
</evidence>
<evidence type="ECO:0000256" key="2">
    <source>
        <dbReference type="ARBA" id="ARBA00005582"/>
    </source>
</evidence>
<dbReference type="InterPro" id="IPR020084">
    <property type="entry name" value="NUDIX_hydrolase_CS"/>
</dbReference>
<proteinExistence type="inferred from homology"/>
<dbReference type="Pfam" id="PF00293">
    <property type="entry name" value="NUDIX"/>
    <property type="match status" value="1"/>
</dbReference>
<evidence type="ECO:0000256" key="3">
    <source>
        <dbReference type="ARBA" id="ARBA00022801"/>
    </source>
</evidence>
<keyword evidence="4" id="KW-0460">Magnesium</keyword>
<comment type="cofactor">
    <cofactor evidence="1">
        <name>Mg(2+)</name>
        <dbReference type="ChEBI" id="CHEBI:18420"/>
    </cofactor>
</comment>
<protein>
    <submittedName>
        <fullName evidence="7">NTP pyrophosphohydrolase</fullName>
    </submittedName>
</protein>
<comment type="caution">
    <text evidence="7">The sequence shown here is derived from an EMBL/GenBank/DDBJ whole genome shotgun (WGS) entry which is preliminary data.</text>
</comment>
<accession>A0ABX9PZE8</accession>
<dbReference type="Gene3D" id="3.90.79.10">
    <property type="entry name" value="Nucleoside Triphosphate Pyrophosphohydrolase"/>
    <property type="match status" value="1"/>
</dbReference>
<evidence type="ECO:0000256" key="5">
    <source>
        <dbReference type="RuleBase" id="RU003476"/>
    </source>
</evidence>
<keyword evidence="8" id="KW-1185">Reference proteome</keyword>
<dbReference type="NCBIfam" id="NF007834">
    <property type="entry name" value="PRK10546.1"/>
    <property type="match status" value="1"/>
</dbReference>
<dbReference type="InterPro" id="IPR000086">
    <property type="entry name" value="NUDIX_hydrolase_dom"/>
</dbReference>
<dbReference type="InterPro" id="IPR047127">
    <property type="entry name" value="MutT-like"/>
</dbReference>
<dbReference type="PROSITE" id="PS51462">
    <property type="entry name" value="NUDIX"/>
    <property type="match status" value="1"/>
</dbReference>
<evidence type="ECO:0000313" key="7">
    <source>
        <dbReference type="EMBL" id="RKF69387.1"/>
    </source>
</evidence>
<dbReference type="PRINTS" id="PR00502">
    <property type="entry name" value="NUDIXFAMILY"/>
</dbReference>
<dbReference type="GeneID" id="302709895"/>
<dbReference type="PANTHER" id="PTHR47707">
    <property type="entry name" value="8-OXO-DGTP DIPHOSPHATASE"/>
    <property type="match status" value="1"/>
</dbReference>
<dbReference type="PROSITE" id="PS00893">
    <property type="entry name" value="NUDIX_BOX"/>
    <property type="match status" value="1"/>
</dbReference>
<organism evidence="7 8">
    <name type="scientific">Rahnella variigena</name>
    <dbReference type="NCBI Taxonomy" id="574964"/>
    <lineage>
        <taxon>Bacteria</taxon>
        <taxon>Pseudomonadati</taxon>
        <taxon>Pseudomonadota</taxon>
        <taxon>Gammaproteobacteria</taxon>
        <taxon>Enterobacterales</taxon>
        <taxon>Yersiniaceae</taxon>
        <taxon>Rahnella</taxon>
    </lineage>
</organism>
<keyword evidence="3 5" id="KW-0378">Hydrolase</keyword>
<dbReference type="PANTHER" id="PTHR47707:SF2">
    <property type="entry name" value="CTP PYROPHOSPHOHYDROLASE"/>
    <property type="match status" value="1"/>
</dbReference>
<name>A0ABX9PZE8_9GAMM</name>